<feature type="domain" description="Pus10-like C-terminal" evidence="5">
    <location>
        <begin position="165"/>
        <end position="403"/>
    </location>
</feature>
<dbReference type="EC" id="5.4.99.25" evidence="2"/>
<comment type="similarity">
    <text evidence="1">Belongs to the pseudouridine synthase Pus10 family.</text>
</comment>
<dbReference type="InterPro" id="IPR055174">
    <property type="entry name" value="Pus10_THUMP_arc"/>
</dbReference>
<accession>A0A1J5UB64</accession>
<evidence type="ECO:0000256" key="4">
    <source>
        <dbReference type="ARBA" id="ARBA00023235"/>
    </source>
</evidence>
<evidence type="ECO:0000259" key="6">
    <source>
        <dbReference type="Pfam" id="PF22023"/>
    </source>
</evidence>
<dbReference type="NCBIfam" id="TIGR01213">
    <property type="entry name" value="pseudo_Pus10arc"/>
    <property type="match status" value="1"/>
</dbReference>
<dbReference type="Proteomes" id="UP000183615">
    <property type="component" value="Unassembled WGS sequence"/>
</dbReference>
<dbReference type="Pfam" id="PF22023">
    <property type="entry name" value="Pus10_THUMP_arc"/>
    <property type="match status" value="1"/>
</dbReference>
<dbReference type="Pfam" id="PF21238">
    <property type="entry name" value="Pus10_C"/>
    <property type="match status" value="1"/>
</dbReference>
<proteinExistence type="inferred from homology"/>
<dbReference type="SUPFAM" id="SSF55120">
    <property type="entry name" value="Pseudouridine synthase"/>
    <property type="match status" value="1"/>
</dbReference>
<dbReference type="AlphaFoldDB" id="A0A1J5UB64"/>
<evidence type="ECO:0000256" key="2">
    <source>
        <dbReference type="ARBA" id="ARBA00012787"/>
    </source>
</evidence>
<organism evidence="7 8">
    <name type="scientific">Marine Group III euryarchaeote CG-Epi2</name>
    <dbReference type="NCBI Taxonomy" id="1888996"/>
    <lineage>
        <taxon>Archaea</taxon>
        <taxon>Methanobacteriati</taxon>
        <taxon>Thermoplasmatota</taxon>
        <taxon>Thermoplasmata</taxon>
        <taxon>Candidatus Thermoprofundales</taxon>
    </lineage>
</organism>
<dbReference type="GO" id="GO:0031119">
    <property type="term" value="P:tRNA pseudouridine synthesis"/>
    <property type="evidence" value="ECO:0007669"/>
    <property type="project" value="TreeGrafter"/>
</dbReference>
<dbReference type="PANTHER" id="PTHR21568">
    <property type="entry name" value="TRNA PSEUDOURIDINE SYNTHASE PUS10"/>
    <property type="match status" value="1"/>
</dbReference>
<dbReference type="FunFam" id="3.30.70.2510:FF:000001">
    <property type="entry name" value="tRNA pseudouridine synthase Pus10"/>
    <property type="match status" value="1"/>
</dbReference>
<dbReference type="InterPro" id="IPR039894">
    <property type="entry name" value="Pus10-like"/>
</dbReference>
<evidence type="ECO:0000256" key="1">
    <source>
        <dbReference type="ARBA" id="ARBA00009652"/>
    </source>
</evidence>
<dbReference type="GO" id="GO:0003723">
    <property type="term" value="F:RNA binding"/>
    <property type="evidence" value="ECO:0007669"/>
    <property type="project" value="InterPro"/>
</dbReference>
<feature type="domain" description="Pus10 THUMP" evidence="6">
    <location>
        <begin position="76"/>
        <end position="151"/>
    </location>
</feature>
<gene>
    <name evidence="7" type="ORF">BET99_00365</name>
</gene>
<dbReference type="Gene3D" id="3.30.70.2510">
    <property type="match status" value="1"/>
</dbReference>
<evidence type="ECO:0000313" key="7">
    <source>
        <dbReference type="EMBL" id="OIR23148.1"/>
    </source>
</evidence>
<keyword evidence="4" id="KW-0413">Isomerase</keyword>
<evidence type="ECO:0000256" key="3">
    <source>
        <dbReference type="ARBA" id="ARBA00022694"/>
    </source>
</evidence>
<dbReference type="InterPro" id="IPR020103">
    <property type="entry name" value="PsdUridine_synth_cat_dom_sf"/>
</dbReference>
<dbReference type="Gene3D" id="3.30.70.3190">
    <property type="match status" value="1"/>
</dbReference>
<protein>
    <recommendedName>
        <fullName evidence="2">tRNA pseudouridine(55) synthase</fullName>
        <ecNumber evidence="2">5.4.99.25</ecNumber>
    </recommendedName>
</protein>
<evidence type="ECO:0000313" key="8">
    <source>
        <dbReference type="Proteomes" id="UP000183615"/>
    </source>
</evidence>
<evidence type="ECO:0000259" key="5">
    <source>
        <dbReference type="Pfam" id="PF21238"/>
    </source>
</evidence>
<dbReference type="InterPro" id="IPR048741">
    <property type="entry name" value="Pus10-like_C"/>
</dbReference>
<dbReference type="GO" id="GO:0160148">
    <property type="term" value="F:tRNA pseudouridine(55) synthase activity"/>
    <property type="evidence" value="ECO:0007669"/>
    <property type="project" value="UniProtKB-EC"/>
</dbReference>
<sequence length="414" mass="46358">MLELNKIEEFAPLCLSCLGRAFGKVGFGLDNRERGLEILNQLEIKEGSNLQERLIAQEIDCSLCDGLISEISNFRDLVIDSFSDFSISSFKIGTVVDKDILSREIEFQLQFGENTGEALKSQLNREIGISVYKKLGIEAKMDNPDAVAIIDTGYDIVNLEIKSLFIEGNYNKYDRTVPQTRWPCHSCRGVGCAKCNNTGQLYPDSVQSLIAHPFTIESSCSEDLFHGMGREDIDAAMLGDGRPFVLELRMPKNRDLDLQKIGKKVNVDNKDRVQASELKFVPRSRVAELKNTVCDKTYRVDVSISDKISIESLKKGAQRLTSTVIEQRTPTRVSHRRADLVRPRLVNSVDVVSFVDGMAELVIRAQHGTYIRELVSGDDGRTVPSLASLIDAKCKVEVLDVLNLHLQEKEEKND</sequence>
<dbReference type="PANTHER" id="PTHR21568:SF0">
    <property type="entry name" value="TRNA PSEUDOURIDINE SYNTHASE PUS10"/>
    <property type="match status" value="1"/>
</dbReference>
<keyword evidence="3" id="KW-0819">tRNA processing</keyword>
<name>A0A1J5UB64_9ARCH</name>
<reference evidence="7 8" key="1">
    <citation type="submission" date="2016-08" db="EMBL/GenBank/DDBJ databases">
        <title>New Insights into Marine Group III Euryarchaeota, from dark to light.</title>
        <authorList>
            <person name="Haro-Moreno J.M."/>
            <person name="Rodriguez-Valera F."/>
            <person name="Lopez-Garcia P."/>
            <person name="Moreira D."/>
            <person name="Martin-Cuadrado A.B."/>
        </authorList>
    </citation>
    <scope>NUCLEOTIDE SEQUENCE [LARGE SCALE GENOMIC DNA]</scope>
    <source>
        <strain evidence="7">CG-Epi2</strain>
    </source>
</reference>
<dbReference type="EMBL" id="MIYZ01000001">
    <property type="protein sequence ID" value="OIR23148.1"/>
    <property type="molecule type" value="Genomic_DNA"/>
</dbReference>
<comment type="caution">
    <text evidence="7">The sequence shown here is derived from an EMBL/GenBank/DDBJ whole genome shotgun (WGS) entry which is preliminary data.</text>
</comment>